<evidence type="ECO:0000313" key="3">
    <source>
        <dbReference type="Proteomes" id="UP000012488"/>
    </source>
</evidence>
<dbReference type="InterPro" id="IPR015927">
    <property type="entry name" value="Peptidase_S24_S26A/B/C"/>
</dbReference>
<dbReference type="Pfam" id="PF00717">
    <property type="entry name" value="Peptidase_S24"/>
    <property type="match status" value="1"/>
</dbReference>
<evidence type="ECO:0000313" key="2">
    <source>
        <dbReference type="EMBL" id="QGY01502.1"/>
    </source>
</evidence>
<evidence type="ECO:0000259" key="1">
    <source>
        <dbReference type="Pfam" id="PF00717"/>
    </source>
</evidence>
<organism evidence="2 3">
    <name type="scientific">Methylobacterium mesophilicum SR1.6/6</name>
    <dbReference type="NCBI Taxonomy" id="908290"/>
    <lineage>
        <taxon>Bacteria</taxon>
        <taxon>Pseudomonadati</taxon>
        <taxon>Pseudomonadota</taxon>
        <taxon>Alphaproteobacteria</taxon>
        <taxon>Hyphomicrobiales</taxon>
        <taxon>Methylobacteriaceae</taxon>
        <taxon>Methylobacterium</taxon>
    </lineage>
</organism>
<dbReference type="CDD" id="cd00093">
    <property type="entry name" value="HTH_XRE"/>
    <property type="match status" value="1"/>
</dbReference>
<protein>
    <recommendedName>
        <fullName evidence="1">Peptidase S24/S26A/S26B/S26C domain-containing protein</fullName>
    </recommendedName>
</protein>
<reference evidence="2 3" key="1">
    <citation type="journal article" date="2012" name="Genet. Mol. Biol.">
        <title>Analysis of 16S rRNA and mxaF genes revealing insights into Methylobacterium niche-specific plant association.</title>
        <authorList>
            <person name="Dourado M.N."/>
            <person name="Andreote F.D."/>
            <person name="Dini-Andreote F."/>
            <person name="Conti R."/>
            <person name="Araujo J.M."/>
            <person name="Araujo W.L."/>
        </authorList>
    </citation>
    <scope>NUCLEOTIDE SEQUENCE [LARGE SCALE GENOMIC DNA]</scope>
    <source>
        <strain evidence="2 3">SR1.6/6</strain>
    </source>
</reference>
<dbReference type="Proteomes" id="UP000012488">
    <property type="component" value="Chromosome"/>
</dbReference>
<dbReference type="OrthoDB" id="8002115at2"/>
<dbReference type="Gene3D" id="1.10.260.40">
    <property type="entry name" value="lambda repressor-like DNA-binding domains"/>
    <property type="match status" value="1"/>
</dbReference>
<accession>A0A6B9FHI2</accession>
<reference evidence="2 3" key="2">
    <citation type="journal article" date="2013" name="Genome Announc.">
        <title>Draft Genome Sequence of Methylobacterium mesophilicum Strain SR1.6/6, Isolated from Citrus sinensis.</title>
        <authorList>
            <person name="Marinho Almeida D."/>
            <person name="Dini-Andreote F."/>
            <person name="Camargo Neves A.A."/>
            <person name="Juca Ramos R.T."/>
            <person name="Andreote F.D."/>
            <person name="Carneiro A.R."/>
            <person name="Oliveira de Souza Lima A."/>
            <person name="Caracciolo Gomes de Sa P.H."/>
            <person name="Ribeiro Barbosa M.S."/>
            <person name="Araujo W.L."/>
            <person name="Silva A."/>
        </authorList>
    </citation>
    <scope>NUCLEOTIDE SEQUENCE [LARGE SCALE GENOMIC DNA]</scope>
    <source>
        <strain evidence="2 3">SR1.6/6</strain>
    </source>
</reference>
<dbReference type="InterPro" id="IPR001387">
    <property type="entry name" value="Cro/C1-type_HTH"/>
</dbReference>
<dbReference type="Gene3D" id="2.10.109.10">
    <property type="entry name" value="Umud Fragment, subunit A"/>
    <property type="match status" value="1"/>
</dbReference>
<name>A0A6B9FHI2_9HYPH</name>
<dbReference type="RefSeq" id="WP_010683226.1">
    <property type="nucleotide sequence ID" value="NZ_CP043538.1"/>
</dbReference>
<dbReference type="AlphaFoldDB" id="A0A6B9FHI2"/>
<dbReference type="InterPro" id="IPR010982">
    <property type="entry name" value="Lambda_DNA-bd_dom_sf"/>
</dbReference>
<dbReference type="InterPro" id="IPR036286">
    <property type="entry name" value="LexA/Signal_pep-like_sf"/>
</dbReference>
<gene>
    <name evidence="2" type="ORF">MMSR116_05980</name>
</gene>
<dbReference type="SUPFAM" id="SSF47413">
    <property type="entry name" value="lambda repressor-like DNA-binding domains"/>
    <property type="match status" value="1"/>
</dbReference>
<dbReference type="KEGG" id="mmes:MMSR116_05980"/>
<feature type="domain" description="Peptidase S24/S26A/S26B/S26C" evidence="1">
    <location>
        <begin position="82"/>
        <end position="197"/>
    </location>
</feature>
<dbReference type="CDD" id="cd06529">
    <property type="entry name" value="S24_LexA-like"/>
    <property type="match status" value="1"/>
</dbReference>
<dbReference type="EMBL" id="CP043538">
    <property type="protein sequence ID" value="QGY01502.1"/>
    <property type="molecule type" value="Genomic_DNA"/>
</dbReference>
<proteinExistence type="predicted"/>
<dbReference type="SUPFAM" id="SSF51306">
    <property type="entry name" value="LexA/Signal peptidase"/>
    <property type="match status" value="1"/>
</dbReference>
<dbReference type="InterPro" id="IPR039418">
    <property type="entry name" value="LexA-like"/>
</dbReference>
<dbReference type="GO" id="GO:0003677">
    <property type="term" value="F:DNA binding"/>
    <property type="evidence" value="ECO:0007669"/>
    <property type="project" value="InterPro"/>
</dbReference>
<sequence>MLTGVTEKFPNGLAAAMERAGIGPTDLARRLSATKQDVSRWAKGERRLPPEVANIAAPILNTSAAALLLLNEAKPTRVFLGGKIGAGGAIDTSSEQAEPSVRYEVETMVQVPDASIAYQVVGDSMLPIFEPDTVIICRAHTQEVAQHIGRRVAVGTTEHGRQLKILHQGSKPNLFDLISLNQAYPTMRDVRVEWVARIAAIIPADEWRIIERRIQMEAVNEARLKKPSQRQARGRA</sequence>